<organism evidence="1">
    <name type="scientific">Pseudomonas aeruginosa</name>
    <dbReference type="NCBI Taxonomy" id="287"/>
    <lineage>
        <taxon>Bacteria</taxon>
        <taxon>Pseudomonadati</taxon>
        <taxon>Pseudomonadota</taxon>
        <taxon>Gammaproteobacteria</taxon>
        <taxon>Pseudomonadales</taxon>
        <taxon>Pseudomonadaceae</taxon>
        <taxon>Pseudomonas</taxon>
    </lineage>
</organism>
<dbReference type="EMBL" id="EU595745">
    <property type="protein sequence ID" value="ACD39021.1"/>
    <property type="molecule type" value="Genomic_DNA"/>
</dbReference>
<gene>
    <name evidence="1" type="ORF">PACL_0233</name>
</gene>
<proteinExistence type="predicted"/>
<name>B3G1V9_PSEAI</name>
<sequence>MAMDIVWLGESTYHGITVTEPFGQTDRWRRPPGGLLPMTSIFPIIGSSALLDVDGNAGRLARDEDA</sequence>
<protein>
    <submittedName>
        <fullName evidence="1">Uncharacterized protein</fullName>
    </submittedName>
</protein>
<dbReference type="AlphaFoldDB" id="B3G1V9"/>
<evidence type="ECO:0000313" key="1">
    <source>
        <dbReference type="EMBL" id="ACD39021.1"/>
    </source>
</evidence>
<reference evidence="1" key="1">
    <citation type="journal article" date="2008" name="Genomics">
        <title>Large-insert genome analysis technology detects structural variation in Pseudomonas aeruginosa clinical strains from cystic fibrosis patients.</title>
        <authorList>
            <person name="Hayden H.S."/>
            <person name="Gillett W."/>
            <person name="Saenphimmachak C."/>
            <person name="Lim R."/>
            <person name="Zhou Y."/>
            <person name="Jacobs M.A."/>
            <person name="Chang J."/>
            <person name="Rohmer L."/>
            <person name="D'Argenio D.A."/>
            <person name="Palmieri A."/>
            <person name="Levy R."/>
            <person name="Haugen E."/>
            <person name="Wong G.K."/>
            <person name="Brittnacher M.J."/>
            <person name="Burns J.L."/>
            <person name="Miller S.I."/>
            <person name="Olson M.V."/>
            <person name="Kaul R."/>
        </authorList>
    </citation>
    <scope>NUCLEOTIDE SEQUENCE</scope>
    <source>
        <strain evidence="1">PACS171b</strain>
    </source>
</reference>
<accession>B3G1V9</accession>